<dbReference type="SMR" id="A0A8T3APX4"/>
<evidence type="ECO:0000256" key="1">
    <source>
        <dbReference type="SAM" id="MobiDB-lite"/>
    </source>
</evidence>
<dbReference type="Pfam" id="PF14223">
    <property type="entry name" value="Retrotran_gag_2"/>
    <property type="match status" value="1"/>
</dbReference>
<feature type="compositionally biased region" description="Low complexity" evidence="1">
    <location>
        <begin position="252"/>
        <end position="272"/>
    </location>
</feature>
<dbReference type="PANTHER" id="PTHR47481:SF31">
    <property type="entry name" value="OS01G0873500 PROTEIN"/>
    <property type="match status" value="1"/>
</dbReference>
<dbReference type="OrthoDB" id="1729427at2759"/>
<protein>
    <recommendedName>
        <fullName evidence="4">Retrovirus-related Pol polyprotein from transposon TNT 1-94</fullName>
    </recommendedName>
</protein>
<evidence type="ECO:0000313" key="2">
    <source>
        <dbReference type="EMBL" id="KAI0498170.1"/>
    </source>
</evidence>
<dbReference type="AlphaFoldDB" id="A0A8T3APX4"/>
<feature type="compositionally biased region" description="Low complexity" evidence="1">
    <location>
        <begin position="1"/>
        <end position="14"/>
    </location>
</feature>
<organism evidence="2 3">
    <name type="scientific">Dendrobium nobile</name>
    <name type="common">Orchid</name>
    <dbReference type="NCBI Taxonomy" id="94219"/>
    <lineage>
        <taxon>Eukaryota</taxon>
        <taxon>Viridiplantae</taxon>
        <taxon>Streptophyta</taxon>
        <taxon>Embryophyta</taxon>
        <taxon>Tracheophyta</taxon>
        <taxon>Spermatophyta</taxon>
        <taxon>Magnoliopsida</taxon>
        <taxon>Liliopsida</taxon>
        <taxon>Asparagales</taxon>
        <taxon>Orchidaceae</taxon>
        <taxon>Epidendroideae</taxon>
        <taxon>Malaxideae</taxon>
        <taxon>Dendrobiinae</taxon>
        <taxon>Dendrobium</taxon>
    </lineage>
</organism>
<evidence type="ECO:0000313" key="3">
    <source>
        <dbReference type="Proteomes" id="UP000829196"/>
    </source>
</evidence>
<name>A0A8T3APX4_DENNO</name>
<proteinExistence type="predicted"/>
<comment type="caution">
    <text evidence="2">The sequence shown here is derived from an EMBL/GenBank/DDBJ whole genome shotgun (WGS) entry which is preliminary data.</text>
</comment>
<feature type="region of interest" description="Disordered" evidence="1">
    <location>
        <begin position="1"/>
        <end position="21"/>
    </location>
</feature>
<feature type="region of interest" description="Disordered" evidence="1">
    <location>
        <begin position="241"/>
        <end position="272"/>
    </location>
</feature>
<accession>A0A8T3APX4</accession>
<dbReference type="PANTHER" id="PTHR47481">
    <property type="match status" value="1"/>
</dbReference>
<dbReference type="EMBL" id="JAGYWB010000015">
    <property type="protein sequence ID" value="KAI0498170.1"/>
    <property type="molecule type" value="Genomic_DNA"/>
</dbReference>
<reference evidence="2" key="1">
    <citation type="journal article" date="2022" name="Front. Genet.">
        <title>Chromosome-Scale Assembly of the Dendrobium nobile Genome Provides Insights Into the Molecular Mechanism of the Biosynthesis of the Medicinal Active Ingredient of Dendrobium.</title>
        <authorList>
            <person name="Xu Q."/>
            <person name="Niu S.-C."/>
            <person name="Li K.-L."/>
            <person name="Zheng P.-J."/>
            <person name="Zhang X.-J."/>
            <person name="Jia Y."/>
            <person name="Liu Y."/>
            <person name="Niu Y.-X."/>
            <person name="Yu L.-H."/>
            <person name="Chen D.-F."/>
            <person name="Zhang G.-Q."/>
        </authorList>
    </citation>
    <scope>NUCLEOTIDE SEQUENCE</scope>
    <source>
        <tissue evidence="2">Leaf</tissue>
    </source>
</reference>
<dbReference type="Proteomes" id="UP000829196">
    <property type="component" value="Unassembled WGS sequence"/>
</dbReference>
<evidence type="ECO:0008006" key="4">
    <source>
        <dbReference type="Google" id="ProtNLM"/>
    </source>
</evidence>
<gene>
    <name evidence="2" type="ORF">KFK09_021411</name>
</gene>
<sequence length="272" mass="30616">MATSPTASSATAQSHNTPAETSQISQSLKFVVSNLKTLVPNQLSSENYPLWRHQILKLLRANDFDHFLAPPTFPLDLTDPADVSLIKNWRFIDQNLQTALCSTISPTVLPYILHLDTTHEIWQVLESQFQATSRSKVIQLKNELHHISMKNLSMIQYLTEIKKLVDQIASAGSTIDSEDIVLYILNGLPSAYQSFKTYIRNSPTQIRLENLYAMLISEEIHINADAARISIETSQQSALYANRGRGHRTRGRSNQSQNSNGRSGQQQQQLIT</sequence>
<keyword evidence="3" id="KW-1185">Reference proteome</keyword>